<evidence type="ECO:0008006" key="3">
    <source>
        <dbReference type="Google" id="ProtNLM"/>
    </source>
</evidence>
<sequence>MSKMSKKLDIRVIVGLDFGTTYSGFTLCHVDDDLANIKTNTITNYLGEIGKLIKETIPKYWEGIDFMEHVLLVVTIPAEFSESDKAIMRECTFNAGLIGEKNSEKLQFTTEPEAAAVYCMHSSLREYKLTEPGTTFMIVDCGGGTVDLTTLTI</sequence>
<dbReference type="EMBL" id="CAGKOT010000044">
    <property type="protein sequence ID" value="CAB5381337.1"/>
    <property type="molecule type" value="Genomic_DNA"/>
</dbReference>
<evidence type="ECO:0000313" key="2">
    <source>
        <dbReference type="Proteomes" id="UP000684084"/>
    </source>
</evidence>
<organism evidence="1 2">
    <name type="scientific">Rhizophagus irregularis</name>
    <dbReference type="NCBI Taxonomy" id="588596"/>
    <lineage>
        <taxon>Eukaryota</taxon>
        <taxon>Fungi</taxon>
        <taxon>Fungi incertae sedis</taxon>
        <taxon>Mucoromycota</taxon>
        <taxon>Glomeromycotina</taxon>
        <taxon>Glomeromycetes</taxon>
        <taxon>Glomerales</taxon>
        <taxon>Glomeraceae</taxon>
        <taxon>Rhizophagus</taxon>
    </lineage>
</organism>
<reference evidence="1" key="1">
    <citation type="submission" date="2020-05" db="EMBL/GenBank/DDBJ databases">
        <authorList>
            <person name="Rincon C."/>
            <person name="Sanders R I."/>
            <person name="Robbins C."/>
            <person name="Chaturvedi A."/>
        </authorList>
    </citation>
    <scope>NUCLEOTIDE SEQUENCE</scope>
    <source>
        <strain evidence="1">CHB12</strain>
    </source>
</reference>
<dbReference type="OrthoDB" id="2963168at2759"/>
<dbReference type="PANTHER" id="PTHR14187">
    <property type="entry name" value="ALPHA KINASE/ELONGATION FACTOR 2 KINASE"/>
    <property type="match status" value="1"/>
</dbReference>
<dbReference type="PANTHER" id="PTHR14187:SF5">
    <property type="entry name" value="HEAT SHOCK 70 KDA PROTEIN 12A"/>
    <property type="match status" value="1"/>
</dbReference>
<dbReference type="CDD" id="cd10170">
    <property type="entry name" value="ASKHA_NBD_HSP70"/>
    <property type="match status" value="1"/>
</dbReference>
<dbReference type="AlphaFoldDB" id="A0A916EE90"/>
<gene>
    <name evidence="1" type="ORF">CHRIB12_LOCUS17461</name>
</gene>
<dbReference type="Proteomes" id="UP000684084">
    <property type="component" value="Unassembled WGS sequence"/>
</dbReference>
<comment type="caution">
    <text evidence="1">The sequence shown here is derived from an EMBL/GenBank/DDBJ whole genome shotgun (WGS) entry which is preliminary data.</text>
</comment>
<name>A0A916EE90_9GLOM</name>
<accession>A0A916EE90</accession>
<evidence type="ECO:0000313" key="1">
    <source>
        <dbReference type="EMBL" id="CAB5381337.1"/>
    </source>
</evidence>
<proteinExistence type="predicted"/>
<protein>
    <recommendedName>
        <fullName evidence="3">Actin-like ATPase domain-containing protein</fullName>
    </recommendedName>
</protein>